<dbReference type="Gene3D" id="3.40.50.2000">
    <property type="entry name" value="Glycogen Phosphorylase B"/>
    <property type="match status" value="2"/>
</dbReference>
<dbReference type="Proteomes" id="UP001597295">
    <property type="component" value="Unassembled WGS sequence"/>
</dbReference>
<evidence type="ECO:0000313" key="4">
    <source>
        <dbReference type="EMBL" id="MFD2264568.1"/>
    </source>
</evidence>
<evidence type="ECO:0000256" key="2">
    <source>
        <dbReference type="ARBA" id="ARBA00022679"/>
    </source>
</evidence>
<dbReference type="EMBL" id="JBHUIP010000013">
    <property type="protein sequence ID" value="MFD2264568.1"/>
    <property type="molecule type" value="Genomic_DNA"/>
</dbReference>
<reference evidence="5" key="1">
    <citation type="journal article" date="2019" name="Int. J. Syst. Evol. Microbiol.">
        <title>The Global Catalogue of Microorganisms (GCM) 10K type strain sequencing project: providing services to taxonomists for standard genome sequencing and annotation.</title>
        <authorList>
            <consortium name="The Broad Institute Genomics Platform"/>
            <consortium name="The Broad Institute Genome Sequencing Center for Infectious Disease"/>
            <person name="Wu L."/>
            <person name="Ma J."/>
        </authorList>
    </citation>
    <scope>NUCLEOTIDE SEQUENCE [LARGE SCALE GENOMIC DNA]</scope>
    <source>
        <strain evidence="5">CGMCC 1.19062</strain>
    </source>
</reference>
<evidence type="ECO:0000256" key="1">
    <source>
        <dbReference type="ARBA" id="ARBA00022676"/>
    </source>
</evidence>
<dbReference type="PANTHER" id="PTHR12526:SF629">
    <property type="entry name" value="TEICHURONIC ACID BIOSYNTHESIS GLYCOSYLTRANSFERASE TUAH-RELATED"/>
    <property type="match status" value="1"/>
</dbReference>
<sequence length="516" mass="57066">MRIKASPWFYGLRPYYRMAGRDGNLFVEEGFHLIAQPDISSRLFKGGMNMKKKPHIVSIVFNRIQGDSRVIKTAQAAINAGYDATIIGVSKDSSTQRREIEGVPVVLLPNFGKQLERYGLWGEERDLRLLIGGFMRTVLNEIISLRPDIVHSHDMFCLRLGASMRDALIAAGRNVPWVHDLHEYVAGLTSEAEAYMTVCLGWERNNLHFADHLFTVSDALADILKHRYALDQAPTITYNSPFAGAFQTSGTDVRSAVGVPAGAPLVVFVGGAKPLRGCDAILDAVSRLKDVHLVFVSQGKYIDQLVARGKAQGMTGRIHTHPYVPSDQVTSFIRTADVGIHGMLHYPNGEVALPNKLFEYLHADLPVVVSDVASMKAFVETHGVGVTFIADDAESCAAAISDALNRKDELRARITNTLKQTYSWEEQEKKVQAVYAKLLATPRAAPTADEREKAMMRDKAEATLFEAAYARALSEACVRDNIDARTQKKKITKSAPSTFAKVYNVAKRLYKSVKRG</sequence>
<dbReference type="Pfam" id="PF13692">
    <property type="entry name" value="Glyco_trans_1_4"/>
    <property type="match status" value="1"/>
</dbReference>
<dbReference type="InterPro" id="IPR028098">
    <property type="entry name" value="Glyco_trans_4-like_N"/>
</dbReference>
<proteinExistence type="predicted"/>
<organism evidence="4 5">
    <name type="scientific">Lacibacterium aquatile</name>
    <dbReference type="NCBI Taxonomy" id="1168082"/>
    <lineage>
        <taxon>Bacteria</taxon>
        <taxon>Pseudomonadati</taxon>
        <taxon>Pseudomonadota</taxon>
        <taxon>Alphaproteobacteria</taxon>
        <taxon>Rhodospirillales</taxon>
        <taxon>Rhodospirillaceae</taxon>
    </lineage>
</organism>
<gene>
    <name evidence="4" type="ORF">ACFSM5_16805</name>
</gene>
<name>A0ABW5DTV4_9PROT</name>
<dbReference type="GO" id="GO:0016757">
    <property type="term" value="F:glycosyltransferase activity"/>
    <property type="evidence" value="ECO:0007669"/>
    <property type="project" value="UniProtKB-KW"/>
</dbReference>
<evidence type="ECO:0000259" key="3">
    <source>
        <dbReference type="Pfam" id="PF13579"/>
    </source>
</evidence>
<dbReference type="SUPFAM" id="SSF53756">
    <property type="entry name" value="UDP-Glycosyltransferase/glycogen phosphorylase"/>
    <property type="match status" value="1"/>
</dbReference>
<dbReference type="Pfam" id="PF13579">
    <property type="entry name" value="Glyco_trans_4_4"/>
    <property type="match status" value="1"/>
</dbReference>
<dbReference type="RefSeq" id="WP_379877659.1">
    <property type="nucleotide sequence ID" value="NZ_JBHUIP010000013.1"/>
</dbReference>
<keyword evidence="1 4" id="KW-0328">Glycosyltransferase</keyword>
<feature type="domain" description="Glycosyltransferase subfamily 4-like N-terminal" evidence="3">
    <location>
        <begin position="73"/>
        <end position="225"/>
    </location>
</feature>
<keyword evidence="2 4" id="KW-0808">Transferase</keyword>
<dbReference type="CDD" id="cd03801">
    <property type="entry name" value="GT4_PimA-like"/>
    <property type="match status" value="1"/>
</dbReference>
<evidence type="ECO:0000313" key="5">
    <source>
        <dbReference type="Proteomes" id="UP001597295"/>
    </source>
</evidence>
<comment type="caution">
    <text evidence="4">The sequence shown here is derived from an EMBL/GenBank/DDBJ whole genome shotgun (WGS) entry which is preliminary data.</text>
</comment>
<accession>A0ABW5DTV4</accession>
<protein>
    <submittedName>
        <fullName evidence="4">Glycosyltransferase family 4 protein</fullName>
        <ecNumber evidence="4">2.4.-.-</ecNumber>
    </submittedName>
</protein>
<dbReference type="PANTHER" id="PTHR12526">
    <property type="entry name" value="GLYCOSYLTRANSFERASE"/>
    <property type="match status" value="1"/>
</dbReference>
<keyword evidence="5" id="KW-1185">Reference proteome</keyword>
<dbReference type="EC" id="2.4.-.-" evidence="4"/>